<dbReference type="Proteomes" id="UP000539265">
    <property type="component" value="Unassembled WGS sequence"/>
</dbReference>
<dbReference type="InterPro" id="IPR021533">
    <property type="entry name" value="PepSY-like"/>
</dbReference>
<feature type="domain" description="Putative beta-lactamase-inhibitor-like PepSY-like" evidence="1">
    <location>
        <begin position="67"/>
        <end position="140"/>
    </location>
</feature>
<dbReference type="AlphaFoldDB" id="A0A839SBS2"/>
<dbReference type="SUPFAM" id="SSF160574">
    <property type="entry name" value="BT0923-like"/>
    <property type="match status" value="1"/>
</dbReference>
<dbReference type="Pfam" id="PF11396">
    <property type="entry name" value="PepSY_like"/>
    <property type="match status" value="1"/>
</dbReference>
<proteinExistence type="predicted"/>
<gene>
    <name evidence="2" type="ORF">FHS11_001182</name>
</gene>
<sequence>MRKILLSAGAILLITGSLRVQDIKTKDVPAVVKSALTKKYPEATKVGWEKEKGNFEANWGGKSGEDNSVQFTPAGVFVEIVKAIPVADLPKNVLPYVKVHYKGAKVTEAGRVTDAAGKTMYEAEVKGKDLVFDENGNFLKTD</sequence>
<reference evidence="2" key="1">
    <citation type="submission" date="2020-08" db="EMBL/GenBank/DDBJ databases">
        <title>Genomic Encyclopedia of Type Strains, Phase III (KMG-III): the genomes of soil and plant-associated and newly described type strains.</title>
        <authorList>
            <person name="Whitman W."/>
        </authorList>
    </citation>
    <scope>NUCLEOTIDE SEQUENCE [LARGE SCALE GENOMIC DNA]</scope>
    <source>
        <strain evidence="2">CECT 8628</strain>
    </source>
</reference>
<protein>
    <recommendedName>
        <fullName evidence="1">Putative beta-lactamase-inhibitor-like PepSY-like domain-containing protein</fullName>
    </recommendedName>
</protein>
<dbReference type="RefSeq" id="WP_096356371.1">
    <property type="nucleotide sequence ID" value="NZ_AP017313.1"/>
</dbReference>
<dbReference type="Gene3D" id="3.10.450.360">
    <property type="match status" value="1"/>
</dbReference>
<keyword evidence="3" id="KW-1185">Reference proteome</keyword>
<name>A0A839SBS2_9SPHI</name>
<dbReference type="EMBL" id="JACHWX010000002">
    <property type="protein sequence ID" value="MBB3054772.1"/>
    <property type="molecule type" value="Genomic_DNA"/>
</dbReference>
<evidence type="ECO:0000259" key="1">
    <source>
        <dbReference type="Pfam" id="PF11396"/>
    </source>
</evidence>
<accession>A0A839SBS2</accession>
<evidence type="ECO:0000313" key="3">
    <source>
        <dbReference type="Proteomes" id="UP000539265"/>
    </source>
</evidence>
<evidence type="ECO:0000313" key="2">
    <source>
        <dbReference type="EMBL" id="MBB3054772.1"/>
    </source>
</evidence>
<comment type="caution">
    <text evidence="2">The sequence shown here is derived from an EMBL/GenBank/DDBJ whole genome shotgun (WGS) entry which is preliminary data.</text>
</comment>
<organism evidence="2 3">
    <name type="scientific">Mucilaginibacter gotjawali</name>
    <dbReference type="NCBI Taxonomy" id="1550579"/>
    <lineage>
        <taxon>Bacteria</taxon>
        <taxon>Pseudomonadati</taxon>
        <taxon>Bacteroidota</taxon>
        <taxon>Sphingobacteriia</taxon>
        <taxon>Sphingobacteriales</taxon>
        <taxon>Sphingobacteriaceae</taxon>
        <taxon>Mucilaginibacter</taxon>
    </lineage>
</organism>
<dbReference type="OrthoDB" id="1121502at2"/>